<accession>A0ABQ8EY48</accession>
<dbReference type="EMBL" id="JAFCIX010000496">
    <property type="protein sequence ID" value="KAH6588667.1"/>
    <property type="molecule type" value="Genomic_DNA"/>
</dbReference>
<feature type="domain" description="Reverse transcriptase" evidence="1">
    <location>
        <begin position="1"/>
        <end position="218"/>
    </location>
</feature>
<dbReference type="PANTHER" id="PTHR47027:SF20">
    <property type="entry name" value="REVERSE TRANSCRIPTASE-LIKE PROTEIN WITH RNA-DIRECTED DNA POLYMERASE DOMAIN"/>
    <property type="match status" value="1"/>
</dbReference>
<name>A0ABQ8EY48_9FUNG</name>
<evidence type="ECO:0000313" key="3">
    <source>
        <dbReference type="Proteomes" id="UP001648503"/>
    </source>
</evidence>
<dbReference type="Pfam" id="PF00078">
    <property type="entry name" value="RVT_1"/>
    <property type="match status" value="1"/>
</dbReference>
<comment type="caution">
    <text evidence="2">The sequence shown here is derived from an EMBL/GenBank/DDBJ whole genome shotgun (WGS) entry which is preliminary data.</text>
</comment>
<sequence>MSGLASRLLPPNSRECVGKVVSLVDIIQRRQNAELNTHVLFIDIRKAFDTVPVGALLWKLQNMGFPRRTLAFLKALYTSSSARARAGSLLSDPFPVQRGVRQGCPLSGLLFNLFINDILDGVAPITVPGLPRDTNPIRGLMYADDVAVFADSEQSLLAASTAIEQWANQWEMQFGVAKCGIISFTGHLAPRLDNPLDIRLHGQLVSRVESYKYLGVLIDSKLDHSAWLKQKRSALEHTISALHPVLANHQLTVNYRSRIFSAVVMGKAYYGLELVGGNKSHLAPLQTTINKGIRLFTGARLSTAIGPLLVETGIGSLLTRSLVSRLVRSQRWFWSRRTKQLYRNRYWLTPQVRPKTVKQRHSFALMETLRTCGDSASLQKYVTRQLLDTSGFFKDPIDHCILCDQQLLSTSIAHLVVKCEQVTGHRIQSGLVPAIQKSRLRLLGRALDPGVENVYTWLRGGVLNSEADLDQRWLDGTVEHESMGTRHDNRALAARVD</sequence>
<reference evidence="2 3" key="1">
    <citation type="submission" date="2021-02" db="EMBL/GenBank/DDBJ databases">
        <title>Variation within the Batrachochytrium salamandrivorans European outbreak.</title>
        <authorList>
            <person name="Kelly M."/>
            <person name="Pasmans F."/>
            <person name="Shea T.P."/>
            <person name="Munoz J.F."/>
            <person name="Carranza S."/>
            <person name="Cuomo C.A."/>
            <person name="Martel A."/>
        </authorList>
    </citation>
    <scope>NUCLEOTIDE SEQUENCE [LARGE SCALE GENOMIC DNA]</scope>
    <source>
        <strain evidence="2 3">AMFP18/2</strain>
    </source>
</reference>
<dbReference type="SUPFAM" id="SSF56672">
    <property type="entry name" value="DNA/RNA polymerases"/>
    <property type="match status" value="1"/>
</dbReference>
<gene>
    <name evidence="2" type="ORF">BASA50_010630</name>
</gene>
<organism evidence="2 3">
    <name type="scientific">Batrachochytrium salamandrivorans</name>
    <dbReference type="NCBI Taxonomy" id="1357716"/>
    <lineage>
        <taxon>Eukaryota</taxon>
        <taxon>Fungi</taxon>
        <taxon>Fungi incertae sedis</taxon>
        <taxon>Chytridiomycota</taxon>
        <taxon>Chytridiomycota incertae sedis</taxon>
        <taxon>Chytridiomycetes</taxon>
        <taxon>Rhizophydiales</taxon>
        <taxon>Rhizophydiales incertae sedis</taxon>
        <taxon>Batrachochytrium</taxon>
    </lineage>
</organism>
<proteinExistence type="predicted"/>
<dbReference type="CDD" id="cd01650">
    <property type="entry name" value="RT_nLTR_like"/>
    <property type="match status" value="1"/>
</dbReference>
<dbReference type="PROSITE" id="PS50878">
    <property type="entry name" value="RT_POL"/>
    <property type="match status" value="1"/>
</dbReference>
<dbReference type="InterPro" id="IPR000477">
    <property type="entry name" value="RT_dom"/>
</dbReference>
<evidence type="ECO:0000313" key="2">
    <source>
        <dbReference type="EMBL" id="KAH6588667.1"/>
    </source>
</evidence>
<dbReference type="Proteomes" id="UP001648503">
    <property type="component" value="Unassembled WGS sequence"/>
</dbReference>
<dbReference type="InterPro" id="IPR043502">
    <property type="entry name" value="DNA/RNA_pol_sf"/>
</dbReference>
<evidence type="ECO:0000259" key="1">
    <source>
        <dbReference type="PROSITE" id="PS50878"/>
    </source>
</evidence>
<protein>
    <recommendedName>
        <fullName evidence="1">Reverse transcriptase domain-containing protein</fullName>
    </recommendedName>
</protein>
<keyword evidence="3" id="KW-1185">Reference proteome</keyword>
<dbReference type="PANTHER" id="PTHR47027">
    <property type="entry name" value="REVERSE TRANSCRIPTASE DOMAIN-CONTAINING PROTEIN"/>
    <property type="match status" value="1"/>
</dbReference>